<comment type="similarity">
    <text evidence="1 5">Belongs to the neutral ceramidase family.</text>
</comment>
<dbReference type="PANTHER" id="PTHR12670">
    <property type="entry name" value="CERAMIDASE"/>
    <property type="match status" value="1"/>
</dbReference>
<dbReference type="EMBL" id="KQ087240">
    <property type="protein sequence ID" value="KLT40146.1"/>
    <property type="molecule type" value="Genomic_DNA"/>
</dbReference>
<dbReference type="PANTHER" id="PTHR12670:SF20">
    <property type="entry name" value="NEUTRAL CERAMIDASE"/>
    <property type="match status" value="1"/>
</dbReference>
<keyword evidence="6" id="KW-0732">Signal</keyword>
<dbReference type="GeneID" id="28986136"/>
<name>A0A0J0XGF9_9TREE</name>
<evidence type="ECO:0000256" key="5">
    <source>
        <dbReference type="RuleBase" id="RU366019"/>
    </source>
</evidence>
<dbReference type="EC" id="3.5.1.23" evidence="5"/>
<feature type="binding site" evidence="4">
    <location>
        <position position="115"/>
    </location>
    <ligand>
        <name>Zn(2+)</name>
        <dbReference type="ChEBI" id="CHEBI:29105"/>
    </ligand>
</feature>
<feature type="domain" description="Neutral/alkaline non-lysosomal ceramidase C-terminal" evidence="8">
    <location>
        <begin position="541"/>
        <end position="701"/>
    </location>
</feature>
<comment type="cofactor">
    <cofactor evidence="4">
        <name>Zn(2+)</name>
        <dbReference type="ChEBI" id="CHEBI:29105"/>
    </cofactor>
    <text evidence="4">Binds 1 zinc ion per subunit.</text>
</comment>
<feature type="domain" description="Neutral/alkaline non-lysosomal ceramidase N-terminal" evidence="7">
    <location>
        <begin position="20"/>
        <end position="535"/>
    </location>
</feature>
<dbReference type="GO" id="GO:0046512">
    <property type="term" value="P:sphingosine biosynthetic process"/>
    <property type="evidence" value="ECO:0007669"/>
    <property type="project" value="TreeGrafter"/>
</dbReference>
<feature type="binding site" evidence="4">
    <location>
        <position position="506"/>
    </location>
    <ligand>
        <name>Zn(2+)</name>
        <dbReference type="ChEBI" id="CHEBI:29105"/>
    </ligand>
</feature>
<evidence type="ECO:0000256" key="4">
    <source>
        <dbReference type="PIRSR" id="PIRSR606823-2"/>
    </source>
</evidence>
<dbReference type="GO" id="GO:0005576">
    <property type="term" value="C:extracellular region"/>
    <property type="evidence" value="ECO:0007669"/>
    <property type="project" value="TreeGrafter"/>
</dbReference>
<feature type="chain" id="PRO_5012181430" description="Neutral ceramidase" evidence="6">
    <location>
        <begin position="16"/>
        <end position="702"/>
    </location>
</feature>
<evidence type="ECO:0000256" key="3">
    <source>
        <dbReference type="PIRSR" id="PIRSR606823-1"/>
    </source>
</evidence>
<feature type="binding site" evidence="4">
    <location>
        <position position="465"/>
    </location>
    <ligand>
        <name>Zn(2+)</name>
        <dbReference type="ChEBI" id="CHEBI:29105"/>
    </ligand>
</feature>
<dbReference type="GO" id="GO:0017040">
    <property type="term" value="F:N-acylsphingosine amidohydrolase activity"/>
    <property type="evidence" value="ECO:0007669"/>
    <property type="project" value="UniProtKB-UniRule"/>
</dbReference>
<keyword evidence="2 5" id="KW-0378">Hydrolase</keyword>
<dbReference type="RefSeq" id="XP_018276637.1">
    <property type="nucleotide sequence ID" value="XM_018425533.1"/>
</dbReference>
<feature type="active site" description="Nucleophile" evidence="3">
    <location>
        <position position="274"/>
    </location>
</feature>
<keyword evidence="4" id="KW-0862">Zinc</keyword>
<evidence type="ECO:0000259" key="8">
    <source>
        <dbReference type="Pfam" id="PF17048"/>
    </source>
</evidence>
<evidence type="ECO:0000259" key="7">
    <source>
        <dbReference type="Pfam" id="PF04734"/>
    </source>
</evidence>
<keyword evidence="5" id="KW-0746">Sphingolipid metabolism</keyword>
<dbReference type="InterPro" id="IPR031329">
    <property type="entry name" value="NEUT/ALK_ceramidase_N"/>
</dbReference>
<evidence type="ECO:0000313" key="10">
    <source>
        <dbReference type="Proteomes" id="UP000053611"/>
    </source>
</evidence>
<gene>
    <name evidence="9" type="ORF">CC85DRAFT_304382</name>
</gene>
<dbReference type="Pfam" id="PF04734">
    <property type="entry name" value="Ceramidase_alk"/>
    <property type="match status" value="1"/>
</dbReference>
<dbReference type="Gene3D" id="2.60.40.2300">
    <property type="entry name" value="Neutral/alkaline non-lysosomal ceramidase, C-terminal domain"/>
    <property type="match status" value="1"/>
</dbReference>
<organism evidence="9 10">
    <name type="scientific">Cutaneotrichosporon oleaginosum</name>
    <dbReference type="NCBI Taxonomy" id="879819"/>
    <lineage>
        <taxon>Eukaryota</taxon>
        <taxon>Fungi</taxon>
        <taxon>Dikarya</taxon>
        <taxon>Basidiomycota</taxon>
        <taxon>Agaricomycotina</taxon>
        <taxon>Tremellomycetes</taxon>
        <taxon>Trichosporonales</taxon>
        <taxon>Trichosporonaceae</taxon>
        <taxon>Cutaneotrichosporon</taxon>
    </lineage>
</organism>
<keyword evidence="4" id="KW-0479">Metal-binding</keyword>
<feature type="binding site" evidence="4">
    <location>
        <position position="224"/>
    </location>
    <ligand>
        <name>Zn(2+)</name>
        <dbReference type="ChEBI" id="CHEBI:29105"/>
    </ligand>
</feature>
<evidence type="ECO:0000256" key="2">
    <source>
        <dbReference type="ARBA" id="ARBA00022801"/>
    </source>
</evidence>
<feature type="signal peptide" evidence="6">
    <location>
        <begin position="1"/>
        <end position="15"/>
    </location>
</feature>
<dbReference type="InterPro" id="IPR038445">
    <property type="entry name" value="NCDase_C_sf"/>
</dbReference>
<dbReference type="InterPro" id="IPR031331">
    <property type="entry name" value="NEUT/ALK_ceramidase_C"/>
</dbReference>
<dbReference type="STRING" id="879819.A0A0J0XGF9"/>
<keyword evidence="5" id="KW-0443">Lipid metabolism</keyword>
<comment type="catalytic activity">
    <reaction evidence="5">
        <text>an N-acylsphing-4-enine + H2O = sphing-4-enine + a fatty acid</text>
        <dbReference type="Rhea" id="RHEA:20856"/>
        <dbReference type="ChEBI" id="CHEBI:15377"/>
        <dbReference type="ChEBI" id="CHEBI:28868"/>
        <dbReference type="ChEBI" id="CHEBI:52639"/>
        <dbReference type="ChEBI" id="CHEBI:57756"/>
        <dbReference type="EC" id="3.5.1.23"/>
    </reaction>
</comment>
<dbReference type="GO" id="GO:0046514">
    <property type="term" value="P:ceramide catabolic process"/>
    <property type="evidence" value="ECO:0007669"/>
    <property type="project" value="InterPro"/>
</dbReference>
<evidence type="ECO:0000256" key="6">
    <source>
        <dbReference type="SAM" id="SignalP"/>
    </source>
</evidence>
<dbReference type="InterPro" id="IPR006823">
    <property type="entry name" value="Ceramidase_alk"/>
</dbReference>
<accession>A0A0J0XGF9</accession>
<reference evidence="9 10" key="1">
    <citation type="submission" date="2015-03" db="EMBL/GenBank/DDBJ databases">
        <title>Genomics and transcriptomics of the oil-accumulating basidiomycete yeast T. oleaginosus allow insights into substrate utilization and the diverse evolutionary trajectories of mating systems in fungi.</title>
        <authorList>
            <consortium name="DOE Joint Genome Institute"/>
            <person name="Kourist R."/>
            <person name="Kracht O."/>
            <person name="Bracharz F."/>
            <person name="Lipzen A."/>
            <person name="Nolan M."/>
            <person name="Ohm R."/>
            <person name="Grigoriev I."/>
            <person name="Sun S."/>
            <person name="Heitman J."/>
            <person name="Bruck T."/>
            <person name="Nowrousian M."/>
        </authorList>
    </citation>
    <scope>NUCLEOTIDE SEQUENCE [LARGE SCALE GENOMIC DNA]</scope>
    <source>
        <strain evidence="9 10">IBC0246</strain>
    </source>
</reference>
<keyword evidence="10" id="KW-1185">Reference proteome</keyword>
<sequence length="702" mass="75629">MFWLLHLALLVVTWAAGDTYLIGAGRGDITGPVVEVPFHGYASLDQKGTGLRQRIYARSFIVGDVNKPADRFLYIVLDTIAGDTAIRRGVIEALQSLGGEYALYTSNNVALVGTHSHSGPGGWHNYVLTQVPALGFTKQSYQAIVDGTVLSVKRAHESLTPGTLAVGTAKVHDGAINRSLWAFLANPEAERAQYADTTDTTMTLLRLKRADGKIQGILNWYAVHGTSAHNTNTHVTGDNKGVAAYLFEKEFGASTEAAPGFVAGFSQSNVGDTSPNVLGQWCTDGSGECSLETSTCADGKSTSCHGRGPMWEKNDHGIASAFEIGRRQYAAAKNIMDSIDSGMPVTGPSVKAFHFFKDMRYFSFTRPDGTQGVTCPAALGDSFAAGTTDGPGVGDFAQTVKANPFWKFVGGILKTPSPRQKACQGVKRILLDVGEMEAPFAWTANIVDIQVLRVGQLVIIVSSPEASTMAGRRWRSAIGEAAKSFLPAGVQPIVVLGGPANTYTHYAVTPEEYDVQRYEGSSTLYGRDTLNAYINLTVGAMSYLSPAASSVPPSGPAPPDNRGKSASFVTAVVYDNAPIGKKMGQVLSQPLATYARGATVKTVFQGANPRNNLRLEGTFAAVEMRGDDGSWQRVRDDFDWHLVYSWRRTDVIWGASTVQIDWETVDNPEPGTYRIKYYGDQKKPFTGSIEDFEGTSNEFTLT</sequence>
<dbReference type="GO" id="GO:0046872">
    <property type="term" value="F:metal ion binding"/>
    <property type="evidence" value="ECO:0007669"/>
    <property type="project" value="UniProtKB-KW"/>
</dbReference>
<dbReference type="AlphaFoldDB" id="A0A0J0XGF9"/>
<dbReference type="GO" id="GO:0042759">
    <property type="term" value="P:long-chain fatty acid biosynthetic process"/>
    <property type="evidence" value="ECO:0007669"/>
    <property type="project" value="TreeGrafter"/>
</dbReference>
<evidence type="ECO:0000256" key="1">
    <source>
        <dbReference type="ARBA" id="ARBA00009835"/>
    </source>
</evidence>
<dbReference type="Pfam" id="PF17048">
    <property type="entry name" value="Ceramidse_alk_C"/>
    <property type="match status" value="1"/>
</dbReference>
<dbReference type="Proteomes" id="UP000053611">
    <property type="component" value="Unassembled WGS sequence"/>
</dbReference>
<proteinExistence type="inferred from homology"/>
<dbReference type="GO" id="GO:0016020">
    <property type="term" value="C:membrane"/>
    <property type="evidence" value="ECO:0007669"/>
    <property type="project" value="GOC"/>
</dbReference>
<evidence type="ECO:0000313" key="9">
    <source>
        <dbReference type="EMBL" id="KLT40146.1"/>
    </source>
</evidence>
<protein>
    <recommendedName>
        <fullName evidence="5">Neutral ceramidase</fullName>
        <ecNumber evidence="5">3.5.1.23</ecNumber>
    </recommendedName>
</protein>
<dbReference type="OrthoDB" id="191371at2759"/>